<dbReference type="VEuPathDB" id="FungiDB:KRP23_3677"/>
<sequence>MDLEQCSEFFRKNPKLGLEEVFGPGILLERALEYKVTRSSLQQLEEERHLEQTPLSEEHRMLFPALEREGDAAAQRKALELIRSKLKRFDSDVASDTIILQQKIEAAERAQAQAMSVRYAIAYELSEAAIELNERVEVKNRLRSKFRKLMSVAIAAASSSSSSSARSSASVLPSWVHPFDFINERMASCFERLPLISSFTDSGYIDTDDEEDEEVQRNLVHLNALVPEMAAELRLLQRSVAYNERFLRPLLQRTSRLQRDAQLARVEVEETQQFKDRLADQLLQIMLASEKLKNERMQQLFAEVDRS</sequence>
<dbReference type="EMBL" id="DS566017">
    <property type="status" value="NOT_ANNOTATED_CDS"/>
    <property type="molecule type" value="Genomic_DNA"/>
</dbReference>
<dbReference type="VEuPathDB" id="FungiDB:KRP22_3085"/>
<accession>H3GKL6</accession>
<evidence type="ECO:0000313" key="1">
    <source>
        <dbReference type="EnsemblProtists" id="Phyra76824"/>
    </source>
</evidence>
<reference evidence="2" key="1">
    <citation type="journal article" date="2006" name="Science">
        <title>Phytophthora genome sequences uncover evolutionary origins and mechanisms of pathogenesis.</title>
        <authorList>
            <person name="Tyler B.M."/>
            <person name="Tripathy S."/>
            <person name="Zhang X."/>
            <person name="Dehal P."/>
            <person name="Jiang R.H."/>
            <person name="Aerts A."/>
            <person name="Arredondo F.D."/>
            <person name="Baxter L."/>
            <person name="Bensasson D."/>
            <person name="Beynon J.L."/>
            <person name="Chapman J."/>
            <person name="Damasceno C.M."/>
            <person name="Dorrance A.E."/>
            <person name="Dou D."/>
            <person name="Dickerman A.W."/>
            <person name="Dubchak I.L."/>
            <person name="Garbelotto M."/>
            <person name="Gijzen M."/>
            <person name="Gordon S.G."/>
            <person name="Govers F."/>
            <person name="Grunwald N.J."/>
            <person name="Huang W."/>
            <person name="Ivors K.L."/>
            <person name="Jones R.W."/>
            <person name="Kamoun S."/>
            <person name="Krampis K."/>
            <person name="Lamour K.H."/>
            <person name="Lee M.K."/>
            <person name="McDonald W.H."/>
            <person name="Medina M."/>
            <person name="Meijer H.J."/>
            <person name="Nordberg E.K."/>
            <person name="Maclean D.J."/>
            <person name="Ospina-Giraldo M.D."/>
            <person name="Morris P.F."/>
            <person name="Phuntumart V."/>
            <person name="Putnam N.H."/>
            <person name="Rash S."/>
            <person name="Rose J.K."/>
            <person name="Sakihama Y."/>
            <person name="Salamov A.A."/>
            <person name="Savidor A."/>
            <person name="Scheuring C.F."/>
            <person name="Smith B.M."/>
            <person name="Sobral B.W."/>
            <person name="Terry A."/>
            <person name="Torto-Alalibo T.A."/>
            <person name="Win J."/>
            <person name="Xu Z."/>
            <person name="Zhang H."/>
            <person name="Grigoriev I.V."/>
            <person name="Rokhsar D.S."/>
            <person name="Boore J.L."/>
        </authorList>
    </citation>
    <scope>NUCLEOTIDE SEQUENCE [LARGE SCALE GENOMIC DNA]</scope>
    <source>
        <strain evidence="2">Pr102</strain>
    </source>
</reference>
<dbReference type="EnsemblProtists" id="Phyra76824">
    <property type="protein sequence ID" value="Phyra76824"/>
    <property type="gene ID" value="Phyra76824"/>
</dbReference>
<reference evidence="1" key="2">
    <citation type="submission" date="2015-06" db="UniProtKB">
        <authorList>
            <consortium name="EnsemblProtists"/>
        </authorList>
    </citation>
    <scope>IDENTIFICATION</scope>
    <source>
        <strain evidence="1">Pr102</strain>
    </source>
</reference>
<dbReference type="STRING" id="164328.H3GKL6"/>
<evidence type="ECO:0000313" key="2">
    <source>
        <dbReference type="Proteomes" id="UP000005238"/>
    </source>
</evidence>
<dbReference type="Proteomes" id="UP000005238">
    <property type="component" value="Unassembled WGS sequence"/>
</dbReference>
<protein>
    <submittedName>
        <fullName evidence="1">Uncharacterized protein</fullName>
    </submittedName>
</protein>
<organism evidence="1 2">
    <name type="scientific">Phytophthora ramorum</name>
    <name type="common">Sudden oak death agent</name>
    <dbReference type="NCBI Taxonomy" id="164328"/>
    <lineage>
        <taxon>Eukaryota</taxon>
        <taxon>Sar</taxon>
        <taxon>Stramenopiles</taxon>
        <taxon>Oomycota</taxon>
        <taxon>Peronosporomycetes</taxon>
        <taxon>Peronosporales</taxon>
        <taxon>Peronosporaceae</taxon>
        <taxon>Phytophthora</taxon>
    </lineage>
</organism>
<dbReference type="OMA" id="INRRMAR"/>
<proteinExistence type="predicted"/>
<dbReference type="HOGENOM" id="CLU_029506_0_0_1"/>
<dbReference type="InParanoid" id="H3GKL6"/>
<name>H3GKL6_PHYRM</name>
<dbReference type="AlphaFoldDB" id="H3GKL6"/>
<keyword evidence="2" id="KW-1185">Reference proteome</keyword>
<dbReference type="eggNOG" id="ENOG502SK7S">
    <property type="taxonomic scope" value="Eukaryota"/>
</dbReference>